<reference evidence="5 6" key="1">
    <citation type="submission" date="2016-10" db="EMBL/GenBank/DDBJ databases">
        <authorList>
            <person name="de Groot N.N."/>
        </authorList>
    </citation>
    <scope>NUCLEOTIDE SEQUENCE [LARGE SCALE GENOMIC DNA]</scope>
    <source>
        <strain evidence="5 6">CGMCC 1.11030</strain>
    </source>
</reference>
<dbReference type="PROSITE" id="PS51257">
    <property type="entry name" value="PROKAR_LIPOPROTEIN"/>
    <property type="match status" value="1"/>
</dbReference>
<feature type="region of interest" description="Disordered" evidence="1">
    <location>
        <begin position="25"/>
        <end position="56"/>
    </location>
</feature>
<dbReference type="InterPro" id="IPR043426">
    <property type="entry name" value="MltB-like"/>
</dbReference>
<name>A0A1I3BV53_9RHOB</name>
<dbReference type="InterPro" id="IPR036366">
    <property type="entry name" value="PGBDSf"/>
</dbReference>
<evidence type="ECO:0000256" key="2">
    <source>
        <dbReference type="SAM" id="SignalP"/>
    </source>
</evidence>
<dbReference type="FunFam" id="1.10.8.350:FF:000001">
    <property type="entry name" value="Lytic murein transglycosylase B"/>
    <property type="match status" value="1"/>
</dbReference>
<evidence type="ECO:0000259" key="4">
    <source>
        <dbReference type="Pfam" id="PF13406"/>
    </source>
</evidence>
<dbReference type="Gene3D" id="1.10.101.10">
    <property type="entry name" value="PGBD-like superfamily/PGBD"/>
    <property type="match status" value="1"/>
</dbReference>
<protein>
    <submittedName>
        <fullName evidence="5">Membrane-bound lytic murein transglycosylase B</fullName>
    </submittedName>
</protein>
<dbReference type="EMBL" id="FOQH01000001">
    <property type="protein sequence ID" value="SFH65956.1"/>
    <property type="molecule type" value="Genomic_DNA"/>
</dbReference>
<dbReference type="GO" id="GO:0008933">
    <property type="term" value="F:peptidoglycan lytic transglycosylase activity"/>
    <property type="evidence" value="ECO:0007669"/>
    <property type="project" value="TreeGrafter"/>
</dbReference>
<evidence type="ECO:0000259" key="3">
    <source>
        <dbReference type="Pfam" id="PF01471"/>
    </source>
</evidence>
<feature type="chain" id="PRO_5011589473" evidence="2">
    <location>
        <begin position="26"/>
        <end position="425"/>
    </location>
</feature>
<evidence type="ECO:0000313" key="6">
    <source>
        <dbReference type="Proteomes" id="UP000199377"/>
    </source>
</evidence>
<dbReference type="Gene3D" id="1.10.8.350">
    <property type="entry name" value="Bacterial muramidase"/>
    <property type="match status" value="1"/>
</dbReference>
<proteinExistence type="predicted"/>
<dbReference type="SUPFAM" id="SSF53955">
    <property type="entry name" value="Lysozyme-like"/>
    <property type="match status" value="1"/>
</dbReference>
<feature type="domain" description="Peptidoglycan binding-like" evidence="3">
    <location>
        <begin position="369"/>
        <end position="420"/>
    </location>
</feature>
<keyword evidence="6" id="KW-1185">Reference proteome</keyword>
<dbReference type="GO" id="GO:0009253">
    <property type="term" value="P:peptidoglycan catabolic process"/>
    <property type="evidence" value="ECO:0007669"/>
    <property type="project" value="TreeGrafter"/>
</dbReference>
<dbReference type="Gene3D" id="1.10.530.10">
    <property type="match status" value="1"/>
</dbReference>
<dbReference type="InterPro" id="IPR002477">
    <property type="entry name" value="Peptidoglycan-bd-like"/>
</dbReference>
<dbReference type="InterPro" id="IPR031304">
    <property type="entry name" value="SLT_2"/>
</dbReference>
<evidence type="ECO:0000256" key="1">
    <source>
        <dbReference type="SAM" id="MobiDB-lite"/>
    </source>
</evidence>
<dbReference type="InterPro" id="IPR011970">
    <property type="entry name" value="MltB_2"/>
</dbReference>
<dbReference type="PANTHER" id="PTHR30163:SF8">
    <property type="entry name" value="LYTIC MUREIN TRANSGLYCOSYLASE"/>
    <property type="match status" value="1"/>
</dbReference>
<dbReference type="PANTHER" id="PTHR30163">
    <property type="entry name" value="MEMBRANE-BOUND LYTIC MUREIN TRANSGLYCOSYLASE B"/>
    <property type="match status" value="1"/>
</dbReference>
<dbReference type="Proteomes" id="UP000199377">
    <property type="component" value="Unassembled WGS sequence"/>
</dbReference>
<dbReference type="SUPFAM" id="SSF47090">
    <property type="entry name" value="PGBD-like"/>
    <property type="match status" value="1"/>
</dbReference>
<feature type="signal peptide" evidence="2">
    <location>
        <begin position="1"/>
        <end position="25"/>
    </location>
</feature>
<dbReference type="Pfam" id="PF01471">
    <property type="entry name" value="PG_binding_1"/>
    <property type="match status" value="1"/>
</dbReference>
<dbReference type="RefSeq" id="WP_218160918.1">
    <property type="nucleotide sequence ID" value="NZ_FOQH01000001.1"/>
</dbReference>
<dbReference type="CDD" id="cd13399">
    <property type="entry name" value="Slt35-like"/>
    <property type="match status" value="1"/>
</dbReference>
<sequence length="425" mass="45671">MSRTRTPRILTGAILAAAVGGCASAEGPRSVESQPPSRPSAQAAAPTPAPTPADFESWKRGFRGKALAQGIRPDVFDAAFRGVGVNARVLELDAYQPEFSRPIWEYLDSAVSDTRVATGREKLAEKRAMLDGIEARYNVDRQYVLAIWGLESAFGANYGSIPVIESLATLAYEGRRRDFAEEQLISALRILQAGDITPQRMVGSWAGAMGHTQFIPTSFEAYAVDHAGDGRRDLWSADAEDALASTANYLARFGWTMGQPWGMEVRLPSGFDFAQTGATRPTSAWAAMGVAPYGGGSLPDHGEAVIEAPAGAKGPAFITWKNFRVIKRYNNSTSYALAVGLLGDRITGKPGVQAPWPRGDKPLSRSQKIEMQERLTAMGFDTKGVDGIIGPDTRDAIRAFQRTRGMTPDGYENAALLDALRAAGG</sequence>
<dbReference type="STRING" id="1114924.SAMN05216258_101354"/>
<dbReference type="Pfam" id="PF13406">
    <property type="entry name" value="SLT_2"/>
    <property type="match status" value="1"/>
</dbReference>
<dbReference type="InterPro" id="IPR023346">
    <property type="entry name" value="Lysozyme-like_dom_sf"/>
</dbReference>
<feature type="domain" description="Transglycosylase SLT" evidence="4">
    <location>
        <begin position="55"/>
        <end position="344"/>
    </location>
</feature>
<accession>A0A1I3BV53</accession>
<gene>
    <name evidence="5" type="ORF">SAMN05216258_101354</name>
</gene>
<keyword evidence="2" id="KW-0732">Signal</keyword>
<dbReference type="NCBIfam" id="TIGR02283">
    <property type="entry name" value="MltB_2"/>
    <property type="match status" value="1"/>
</dbReference>
<dbReference type="InterPro" id="IPR036365">
    <property type="entry name" value="PGBD-like_sf"/>
</dbReference>
<evidence type="ECO:0000313" key="5">
    <source>
        <dbReference type="EMBL" id="SFH65956.1"/>
    </source>
</evidence>
<dbReference type="AlphaFoldDB" id="A0A1I3BV53"/>
<organism evidence="5 6">
    <name type="scientific">Albimonas pacifica</name>
    <dbReference type="NCBI Taxonomy" id="1114924"/>
    <lineage>
        <taxon>Bacteria</taxon>
        <taxon>Pseudomonadati</taxon>
        <taxon>Pseudomonadota</taxon>
        <taxon>Alphaproteobacteria</taxon>
        <taxon>Rhodobacterales</taxon>
        <taxon>Paracoccaceae</taxon>
        <taxon>Albimonas</taxon>
    </lineage>
</organism>